<dbReference type="eggNOG" id="COG0438">
    <property type="taxonomic scope" value="Bacteria"/>
</dbReference>
<evidence type="ECO:0000256" key="1">
    <source>
        <dbReference type="ARBA" id="ARBA00022676"/>
    </source>
</evidence>
<dbReference type="STRING" id="593907.Celgi_1101"/>
<dbReference type="EMBL" id="CP002665">
    <property type="protein sequence ID" value="AEI11620.1"/>
    <property type="molecule type" value="Genomic_DNA"/>
</dbReference>
<dbReference type="SUPFAM" id="SSF53756">
    <property type="entry name" value="UDP-Glycosyltransferase/glycogen phosphorylase"/>
    <property type="match status" value="1"/>
</dbReference>
<dbReference type="AlphaFoldDB" id="F8A173"/>
<dbReference type="HOGENOM" id="CLU_009583_36_0_11"/>
<dbReference type="Pfam" id="PF13692">
    <property type="entry name" value="Glyco_trans_1_4"/>
    <property type="match status" value="1"/>
</dbReference>
<reference evidence="4" key="1">
    <citation type="submission" date="2011-04" db="EMBL/GenBank/DDBJ databases">
        <title>Complete sequence of Cellvibrio gilvus ATCC 13127.</title>
        <authorList>
            <person name="Lucas S."/>
            <person name="Han J."/>
            <person name="Lapidus A."/>
            <person name="Cheng J.-F."/>
            <person name="Goodwin L."/>
            <person name="Pitluck S."/>
            <person name="Peters L."/>
            <person name="Munk A."/>
            <person name="Detter J.C."/>
            <person name="Han C."/>
            <person name="Tapia R."/>
            <person name="Land M."/>
            <person name="Hauser L."/>
            <person name="Kyrpides N."/>
            <person name="Ivanova N."/>
            <person name="Ovchinnikova G."/>
            <person name="Pagani I."/>
            <person name="Mead D."/>
            <person name="Brumm P."/>
            <person name="Woyke T."/>
        </authorList>
    </citation>
    <scope>NUCLEOTIDE SEQUENCE [LARGE SCALE GENOMIC DNA]</scope>
    <source>
        <strain evidence="4">ATCC 13127 / NRRL B-14078</strain>
    </source>
</reference>
<dbReference type="PANTHER" id="PTHR12526">
    <property type="entry name" value="GLYCOSYLTRANSFERASE"/>
    <property type="match status" value="1"/>
</dbReference>
<evidence type="ECO:0000313" key="4">
    <source>
        <dbReference type="Proteomes" id="UP000000485"/>
    </source>
</evidence>
<protein>
    <submittedName>
        <fullName evidence="3">Glycosyl transferase group 1</fullName>
    </submittedName>
</protein>
<evidence type="ECO:0000313" key="3">
    <source>
        <dbReference type="EMBL" id="AEI11620.1"/>
    </source>
</evidence>
<dbReference type="RefSeq" id="WP_013883139.1">
    <property type="nucleotide sequence ID" value="NC_015671.1"/>
</dbReference>
<dbReference type="OrthoDB" id="9815351at2"/>
<proteinExistence type="predicted"/>
<dbReference type="Gene3D" id="3.40.50.2000">
    <property type="entry name" value="Glycogen Phosphorylase B"/>
    <property type="match status" value="2"/>
</dbReference>
<organism evidence="3 4">
    <name type="scientific">Cellulomonas gilvus (strain ATCC 13127 / NRRL B-14078)</name>
    <name type="common">Cellvibrio gilvus</name>
    <dbReference type="NCBI Taxonomy" id="593907"/>
    <lineage>
        <taxon>Bacteria</taxon>
        <taxon>Bacillati</taxon>
        <taxon>Actinomycetota</taxon>
        <taxon>Actinomycetes</taxon>
        <taxon>Micrococcales</taxon>
        <taxon>Cellulomonadaceae</taxon>
        <taxon>Cellulomonas</taxon>
    </lineage>
</organism>
<keyword evidence="1" id="KW-0328">Glycosyltransferase</keyword>
<dbReference type="CDD" id="cd03801">
    <property type="entry name" value="GT4_PimA-like"/>
    <property type="match status" value="1"/>
</dbReference>
<dbReference type="KEGG" id="cga:Celgi_1101"/>
<keyword evidence="2 3" id="KW-0808">Transferase</keyword>
<evidence type="ECO:0000256" key="2">
    <source>
        <dbReference type="ARBA" id="ARBA00022679"/>
    </source>
</evidence>
<keyword evidence="4" id="KW-1185">Reference proteome</keyword>
<dbReference type="Proteomes" id="UP000000485">
    <property type="component" value="Chromosome"/>
</dbReference>
<accession>F8A173</accession>
<sequence>MRVLVCTVVHDPQDARIRFRQIEALLAAGHEVTYAAPFTAYGRTAPDGVRAVDLARATGRHRLRAVLAARRTLAGLAGSHDVVLLHDPELLLAVMRSATLRRTVVVWDVHEDTAAAVGMRAWVPRLLRRIARAGVRVLETWAEKHVRLLLAEHAYAERFARPHPVVPNSVVVPDHVTTTTQRDESGRLRVVYLGRVTYARGARVLLDLAPLLPRDVVLEVIGPADDDLRTALEAARGDGALVWRGFVPNDEALHRLDGALAGLSLLRAEPNYAHSRPTKLMEYMAHGVAVISTPNPASRELVERTQAGVLVPFDDASAVADAVRRLVEDDELRARMATSGRAAALAELDWAADGRRFVATLEGWAARS</sequence>
<dbReference type="GO" id="GO:0016757">
    <property type="term" value="F:glycosyltransferase activity"/>
    <property type="evidence" value="ECO:0007669"/>
    <property type="project" value="UniProtKB-KW"/>
</dbReference>
<dbReference type="PANTHER" id="PTHR12526:SF510">
    <property type="entry name" value="D-INOSITOL 3-PHOSPHATE GLYCOSYLTRANSFERASE"/>
    <property type="match status" value="1"/>
</dbReference>
<name>F8A173_CELGA</name>
<gene>
    <name evidence="3" type="ordered locus">Celgi_1101</name>
</gene>